<dbReference type="GO" id="GO:0004413">
    <property type="term" value="F:homoserine kinase activity"/>
    <property type="evidence" value="ECO:0007669"/>
    <property type="project" value="TreeGrafter"/>
</dbReference>
<accession>D4GIZ8</accession>
<evidence type="ECO:0000259" key="2">
    <source>
        <dbReference type="Pfam" id="PF01636"/>
    </source>
</evidence>
<dbReference type="PANTHER" id="PTHR21064:SF6">
    <property type="entry name" value="AMINOGLYCOSIDE PHOSPHOTRANSFERASE DOMAIN-CONTAINING PROTEIN"/>
    <property type="match status" value="1"/>
</dbReference>
<reference evidence="3 4" key="1">
    <citation type="journal article" date="2010" name="J. Bacteriol.">
        <title>Genome sequence of Pantoea ananatis LMG20103, the causative agent of Eucalyptus blight and dieback.</title>
        <authorList>
            <person name="De Maayer P."/>
            <person name="Chan W.Y."/>
            <person name="Venter S.N."/>
            <person name="Toth I.K."/>
            <person name="Birch P.R."/>
            <person name="Joubert F."/>
            <person name="Coutinho T.A."/>
        </authorList>
    </citation>
    <scope>NUCLEOTIDE SEQUENCE [LARGE SCALE GENOMIC DNA]</scope>
    <source>
        <strain evidence="3 4">LMG 20103</strain>
    </source>
</reference>
<dbReference type="PANTHER" id="PTHR21064">
    <property type="entry name" value="AMINOGLYCOSIDE PHOSPHOTRANSFERASE DOMAIN-CONTAINING PROTEIN-RELATED"/>
    <property type="match status" value="1"/>
</dbReference>
<organism evidence="3 4">
    <name type="scientific">Pantoea ananatis (strain LMG 20103)</name>
    <dbReference type="NCBI Taxonomy" id="706191"/>
    <lineage>
        <taxon>Bacteria</taxon>
        <taxon>Pseudomonadati</taxon>
        <taxon>Pseudomonadota</taxon>
        <taxon>Gammaproteobacteria</taxon>
        <taxon>Enterobacterales</taxon>
        <taxon>Erwiniaceae</taxon>
        <taxon>Pantoea</taxon>
    </lineage>
</organism>
<gene>
    <name evidence="3" type="primary">yerI</name>
    <name evidence="3" type="ordered locus">PANA_0576</name>
</gene>
<dbReference type="InterPro" id="IPR050249">
    <property type="entry name" value="Pseudomonas-type_ThrB"/>
</dbReference>
<name>D4GIZ8_PANAM</name>
<dbReference type="eggNOG" id="COG2334">
    <property type="taxonomic scope" value="Bacteria"/>
</dbReference>
<dbReference type="HOGENOM" id="CLU_044821_2_0_6"/>
<evidence type="ECO:0000256" key="1">
    <source>
        <dbReference type="ARBA" id="ARBA00038240"/>
    </source>
</evidence>
<dbReference type="KEGG" id="pam:PANA_0576"/>
<dbReference type="AlphaFoldDB" id="D4GIZ8"/>
<dbReference type="Gene3D" id="3.30.200.20">
    <property type="entry name" value="Phosphorylase Kinase, domain 1"/>
    <property type="match status" value="1"/>
</dbReference>
<evidence type="ECO:0000313" key="4">
    <source>
        <dbReference type="Proteomes" id="UP000001702"/>
    </source>
</evidence>
<dbReference type="SUPFAM" id="SSF56112">
    <property type="entry name" value="Protein kinase-like (PK-like)"/>
    <property type="match status" value="1"/>
</dbReference>
<feature type="domain" description="Aminoglycoside phosphotransferase" evidence="2">
    <location>
        <begin position="80"/>
        <end position="309"/>
    </location>
</feature>
<dbReference type="Gene3D" id="3.90.1200.10">
    <property type="match status" value="1"/>
</dbReference>
<dbReference type="InterPro" id="IPR011009">
    <property type="entry name" value="Kinase-like_dom_sf"/>
</dbReference>
<dbReference type="EMBL" id="CP001875">
    <property type="protein sequence ID" value="ADD75743.1"/>
    <property type="molecule type" value="Genomic_DNA"/>
</dbReference>
<comment type="similarity">
    <text evidence="1">Belongs to the pseudomonas-type ThrB family.</text>
</comment>
<dbReference type="InterPro" id="IPR002575">
    <property type="entry name" value="Aminoglycoside_PTrfase"/>
</dbReference>
<keyword evidence="4" id="KW-1185">Reference proteome</keyword>
<sequence length="374" mass="42374">MPLAWLPGACQSQFSPAFRSSVQAGFSAMLALHAETREPDMSHKQYDTLSNDTILQLAHRALVNYPACAQAEVRLLCRSENATLSVSTPQGRYALRIHRGDYHAKQDIESELLWLDALQAADISVPAAVEDRQGERIQVLPLPDGGERYAVLFHWIEGDMLTDSVDPAAFRQLGAITARLHHHSRKWQKPQGFRRIIWDHHTMVSPAGHWGDWRDVAGLPTAEHAVVEETLEHVRRQMLDFGQSPERYGLIHADLRLTNLLVHKGETRVIDFDDCGMGWYLHDLAAAISFVEHHPSAPQWVENWLRGYEQVAHISDRELAMIPAMLIQRRIQLTAWVASHRETEMARSLGDRWASHTVRLCQRYLEGAALPIGV</sequence>
<dbReference type="Pfam" id="PF01636">
    <property type="entry name" value="APH"/>
    <property type="match status" value="1"/>
</dbReference>
<dbReference type="Proteomes" id="UP000001702">
    <property type="component" value="Chromosome"/>
</dbReference>
<evidence type="ECO:0000313" key="3">
    <source>
        <dbReference type="EMBL" id="ADD75743.1"/>
    </source>
</evidence>
<dbReference type="STRING" id="706191.PANA_0576"/>
<dbReference type="GO" id="GO:0009088">
    <property type="term" value="P:threonine biosynthetic process"/>
    <property type="evidence" value="ECO:0007669"/>
    <property type="project" value="TreeGrafter"/>
</dbReference>
<protein>
    <submittedName>
        <fullName evidence="3">YerI</fullName>
    </submittedName>
</protein>
<proteinExistence type="inferred from homology"/>